<dbReference type="Proteomes" id="UP000055024">
    <property type="component" value="Unassembled WGS sequence"/>
</dbReference>
<comment type="caution">
    <text evidence="1">The sequence shown here is derived from an EMBL/GenBank/DDBJ whole genome shotgun (WGS) entry which is preliminary data.</text>
</comment>
<proteinExistence type="predicted"/>
<dbReference type="EMBL" id="JYDP01000077">
    <property type="protein sequence ID" value="KRZ09087.1"/>
    <property type="molecule type" value="Genomic_DNA"/>
</dbReference>
<dbReference type="STRING" id="268475.A0A0V1HFU6"/>
<evidence type="ECO:0000313" key="1">
    <source>
        <dbReference type="EMBL" id="KRZ09087.1"/>
    </source>
</evidence>
<organism evidence="1 2">
    <name type="scientific">Trichinella zimbabwensis</name>
    <dbReference type="NCBI Taxonomy" id="268475"/>
    <lineage>
        <taxon>Eukaryota</taxon>
        <taxon>Metazoa</taxon>
        <taxon>Ecdysozoa</taxon>
        <taxon>Nematoda</taxon>
        <taxon>Enoplea</taxon>
        <taxon>Dorylaimia</taxon>
        <taxon>Trichinellida</taxon>
        <taxon>Trichinellidae</taxon>
        <taxon>Trichinella</taxon>
    </lineage>
</organism>
<reference evidence="1 2" key="1">
    <citation type="submission" date="2015-01" db="EMBL/GenBank/DDBJ databases">
        <title>Evolution of Trichinella species and genotypes.</title>
        <authorList>
            <person name="Korhonen P.K."/>
            <person name="Edoardo P."/>
            <person name="Giuseppe L.R."/>
            <person name="Gasser R.B."/>
        </authorList>
    </citation>
    <scope>NUCLEOTIDE SEQUENCE [LARGE SCALE GENOMIC DNA]</scope>
    <source>
        <strain evidence="1">ISS1029</strain>
    </source>
</reference>
<dbReference type="AlphaFoldDB" id="A0A0V1HFU6"/>
<evidence type="ECO:0000313" key="2">
    <source>
        <dbReference type="Proteomes" id="UP000055024"/>
    </source>
</evidence>
<name>A0A0V1HFU6_9BILA</name>
<protein>
    <submittedName>
        <fullName evidence="1">Uncharacterized protein</fullName>
    </submittedName>
</protein>
<gene>
    <name evidence="1" type="ORF">T11_15422</name>
</gene>
<keyword evidence="2" id="KW-1185">Reference proteome</keyword>
<feature type="non-terminal residue" evidence="1">
    <location>
        <position position="1"/>
    </location>
</feature>
<accession>A0A0V1HFU6</accession>
<sequence length="142" mass="16444">LLNNARNCLKDTTEDVYSKLHCKIVFKISLLKPLLFCRTEKQTAERLVIKKNFASYFKELQCRRTLPFENGLFCHLKIESVCSFSANLQMTMRYTKIDVQQCDCQFVQLNRLPSQRLVGCLVGRSVGRSVGERTLDDNFNVI</sequence>